<dbReference type="Pfam" id="PF00004">
    <property type="entry name" value="AAA"/>
    <property type="match status" value="1"/>
</dbReference>
<name>A0ABS6W7X0_9BIFI</name>
<dbReference type="CDD" id="cd19481">
    <property type="entry name" value="RecA-like_protease"/>
    <property type="match status" value="1"/>
</dbReference>
<evidence type="ECO:0000256" key="2">
    <source>
        <dbReference type="ARBA" id="ARBA00022741"/>
    </source>
</evidence>
<dbReference type="EMBL" id="JAHBBD010000007">
    <property type="protein sequence ID" value="MBW3082598.1"/>
    <property type="molecule type" value="Genomic_DNA"/>
</dbReference>
<reference evidence="5 6" key="1">
    <citation type="submission" date="2021-05" db="EMBL/GenBank/DDBJ databases">
        <title>Phylogenetic classification of ten novel species belonging to the genus Bifidobacterium comprising B. colchicus sp. nov., B. abeli sp. nov., B. bicoloris sp. nov., B. guerezis sp. nov., B. rosaliae sp. nov., B. santillanensis sp. nov., B. argentati sp. nov., B. amazzoni sp. nov., B. pluviali sp. nov., and B. pinnaculum sp. nov.</title>
        <authorList>
            <person name="Lugli G.A."/>
            <person name="Ruiz Garcia L."/>
            <person name="Margolles A."/>
            <person name="Ventura M."/>
        </authorList>
    </citation>
    <scope>NUCLEOTIDE SEQUENCE [LARGE SCALE GENOMIC DNA]</scope>
    <source>
        <strain evidence="5 6">6T3</strain>
    </source>
</reference>
<proteinExistence type="inferred from homology"/>
<keyword evidence="2" id="KW-0547">Nucleotide-binding</keyword>
<dbReference type="InterPro" id="IPR003593">
    <property type="entry name" value="AAA+_ATPase"/>
</dbReference>
<keyword evidence="6" id="KW-1185">Reference proteome</keyword>
<dbReference type="PANTHER" id="PTHR23073">
    <property type="entry name" value="26S PROTEASOME REGULATORY SUBUNIT"/>
    <property type="match status" value="1"/>
</dbReference>
<gene>
    <name evidence="5" type="ORF">KIH73_04245</name>
</gene>
<evidence type="ECO:0000256" key="3">
    <source>
        <dbReference type="ARBA" id="ARBA00022840"/>
    </source>
</evidence>
<accession>A0ABS6W7X0</accession>
<sequence>MKKRDVINLIRYHTENNDAAFRNEAYNIAKDFDRSGDEQLAAYVIALLSDANTFVPQSMGSSPQSDFLVKRPVVKSALPLPEVITNDIQGVLNAVGRNVGIHRFLFHGPAGTGKTESVKQIAAILQRELYVVDFSSVVDSRLGQTAKNIAKLFDEINSFTQPDRVVVLFDEIDALALDRVDSHDVREMGRATSAMLRQLDDLSEQIILFATTNLFAKFDKAFVRRFDAIIDFGRYTYDDLADVAESIMNDYAGQFSFIGKNIRLFRKILNIAERLPYPGEMKNLIRSSIAFSKPNDEYDYLRRLYIALVPDGASAVQNIHTLYGQGFTLREVEILTGVSRSTIAREVKAGNNE</sequence>
<dbReference type="RefSeq" id="WP_219080935.1">
    <property type="nucleotide sequence ID" value="NZ_JAHBBD010000007.1"/>
</dbReference>
<dbReference type="InterPro" id="IPR050221">
    <property type="entry name" value="26S_Proteasome_ATPase"/>
</dbReference>
<dbReference type="InterPro" id="IPR003959">
    <property type="entry name" value="ATPase_AAA_core"/>
</dbReference>
<dbReference type="Proteomes" id="UP000812844">
    <property type="component" value="Unassembled WGS sequence"/>
</dbReference>
<comment type="similarity">
    <text evidence="1">Belongs to the AAA ATPase family.</text>
</comment>
<evidence type="ECO:0000313" key="6">
    <source>
        <dbReference type="Proteomes" id="UP000812844"/>
    </source>
</evidence>
<evidence type="ECO:0000313" key="5">
    <source>
        <dbReference type="EMBL" id="MBW3082598.1"/>
    </source>
</evidence>
<protein>
    <submittedName>
        <fullName evidence="5">AAA family ATPase</fullName>
    </submittedName>
</protein>
<comment type="caution">
    <text evidence="5">The sequence shown here is derived from an EMBL/GenBank/DDBJ whole genome shotgun (WGS) entry which is preliminary data.</text>
</comment>
<evidence type="ECO:0000259" key="4">
    <source>
        <dbReference type="SMART" id="SM00382"/>
    </source>
</evidence>
<dbReference type="SMART" id="SM00382">
    <property type="entry name" value="AAA"/>
    <property type="match status" value="1"/>
</dbReference>
<keyword evidence="3" id="KW-0067">ATP-binding</keyword>
<feature type="domain" description="AAA+ ATPase" evidence="4">
    <location>
        <begin position="100"/>
        <end position="236"/>
    </location>
</feature>
<evidence type="ECO:0000256" key="1">
    <source>
        <dbReference type="ARBA" id="ARBA00006914"/>
    </source>
</evidence>
<organism evidence="5 6">
    <name type="scientific">Bifidobacterium phasiani</name>
    <dbReference type="NCBI Taxonomy" id="2834431"/>
    <lineage>
        <taxon>Bacteria</taxon>
        <taxon>Bacillati</taxon>
        <taxon>Actinomycetota</taxon>
        <taxon>Actinomycetes</taxon>
        <taxon>Bifidobacteriales</taxon>
        <taxon>Bifidobacteriaceae</taxon>
        <taxon>Bifidobacterium</taxon>
    </lineage>
</organism>